<protein>
    <submittedName>
        <fullName evidence="4">Uncharacterized protein</fullName>
    </submittedName>
</protein>
<keyword evidence="1" id="KW-0677">Repeat</keyword>
<feature type="repeat" description="ANK" evidence="3">
    <location>
        <begin position="124"/>
        <end position="156"/>
    </location>
</feature>
<feature type="repeat" description="ANK" evidence="3">
    <location>
        <begin position="157"/>
        <end position="190"/>
    </location>
</feature>
<dbReference type="EMBL" id="VVIM01000009">
    <property type="protein sequence ID" value="KAB0792955.1"/>
    <property type="molecule type" value="Genomic_DNA"/>
</dbReference>
<dbReference type="Pfam" id="PF13637">
    <property type="entry name" value="Ank_4"/>
    <property type="match status" value="1"/>
</dbReference>
<dbReference type="OrthoDB" id="9995210at2759"/>
<dbReference type="Pfam" id="PF12796">
    <property type="entry name" value="Ank_2"/>
    <property type="match status" value="2"/>
</dbReference>
<evidence type="ECO:0000256" key="1">
    <source>
        <dbReference type="ARBA" id="ARBA00022737"/>
    </source>
</evidence>
<dbReference type="SMART" id="SM00248">
    <property type="entry name" value="ANK"/>
    <property type="match status" value="7"/>
</dbReference>
<evidence type="ECO:0000313" key="5">
    <source>
        <dbReference type="Proteomes" id="UP000327044"/>
    </source>
</evidence>
<dbReference type="Gene3D" id="1.25.40.20">
    <property type="entry name" value="Ankyrin repeat-containing domain"/>
    <property type="match status" value="2"/>
</dbReference>
<dbReference type="SUPFAM" id="SSF48403">
    <property type="entry name" value="Ankyrin repeat"/>
    <property type="match status" value="2"/>
</dbReference>
<dbReference type="InterPro" id="IPR002110">
    <property type="entry name" value="Ankyrin_rpt"/>
</dbReference>
<sequence>MADRFINVVLAYFKSRANSEGDLPTRFLNGVTCDKSHVVQSCLDQGVNVNLKREEDGETALHIATSNGYCSMASLLLRQPSINIHVKDDHGYDALHLSLEKESDLEITTLLLENTANPNSIDRFGNTPLHVAARRGLLKMASLLLKYKADPNIINAMERTPLHVAVLEAPFLAMVKLLVGNGAEMEHEAGHVPLFLEAVISYQTYEQLQIILYLMDEKIDVNVTDKFSQRNALHFVAMTQNNALAVKLLKYGVDPDHVDSRGRRPVDVAVEHRQELMRYLLENGKVLLKLIKHRPSMFL</sequence>
<proteinExistence type="predicted"/>
<reference evidence="4 5" key="1">
    <citation type="journal article" date="2018" name="Elife">
        <title>Firefly genomes illuminate parallel origins of bioluminescence in beetles.</title>
        <authorList>
            <person name="Fallon T.R."/>
            <person name="Lower S.E."/>
            <person name="Chang C.H."/>
            <person name="Bessho-Uehara M."/>
            <person name="Martin G.J."/>
            <person name="Bewick A.J."/>
            <person name="Behringer M."/>
            <person name="Debat H.J."/>
            <person name="Wong I."/>
            <person name="Day J.C."/>
            <person name="Suvorov A."/>
            <person name="Silva C.J."/>
            <person name="Stanger-Hall K.F."/>
            <person name="Hall D.W."/>
            <person name="Schmitz R.J."/>
            <person name="Nelson D.R."/>
            <person name="Lewis S.M."/>
            <person name="Shigenobu S."/>
            <person name="Bybee S.M."/>
            <person name="Larracuente A.M."/>
            <person name="Oba Y."/>
            <person name="Weng J.K."/>
        </authorList>
    </citation>
    <scope>NUCLEOTIDE SEQUENCE [LARGE SCALE GENOMIC DNA]</scope>
    <source>
        <strain evidence="4">1611_PpyrPB1</strain>
        <tissue evidence="4">Whole body</tissue>
    </source>
</reference>
<dbReference type="PANTHER" id="PTHR24198">
    <property type="entry name" value="ANKYRIN REPEAT AND PROTEIN KINASE DOMAIN-CONTAINING PROTEIN"/>
    <property type="match status" value="1"/>
</dbReference>
<dbReference type="PROSITE" id="PS50297">
    <property type="entry name" value="ANK_REP_REGION"/>
    <property type="match status" value="3"/>
</dbReference>
<keyword evidence="2 3" id="KW-0040">ANK repeat</keyword>
<dbReference type="Proteomes" id="UP000327044">
    <property type="component" value="Unassembled WGS sequence"/>
</dbReference>
<evidence type="ECO:0000256" key="2">
    <source>
        <dbReference type="ARBA" id="ARBA00023043"/>
    </source>
</evidence>
<evidence type="ECO:0000313" key="4">
    <source>
        <dbReference type="EMBL" id="KAB0792955.1"/>
    </source>
</evidence>
<dbReference type="PRINTS" id="PR01415">
    <property type="entry name" value="ANKYRIN"/>
</dbReference>
<organism evidence="4 5">
    <name type="scientific">Photinus pyralis</name>
    <name type="common">Common eastern firefly</name>
    <name type="synonym">Lampyris pyralis</name>
    <dbReference type="NCBI Taxonomy" id="7054"/>
    <lineage>
        <taxon>Eukaryota</taxon>
        <taxon>Metazoa</taxon>
        <taxon>Ecdysozoa</taxon>
        <taxon>Arthropoda</taxon>
        <taxon>Hexapoda</taxon>
        <taxon>Insecta</taxon>
        <taxon>Pterygota</taxon>
        <taxon>Neoptera</taxon>
        <taxon>Endopterygota</taxon>
        <taxon>Coleoptera</taxon>
        <taxon>Polyphaga</taxon>
        <taxon>Elateriformia</taxon>
        <taxon>Elateroidea</taxon>
        <taxon>Lampyridae</taxon>
        <taxon>Lampyrinae</taxon>
        <taxon>Photinus</taxon>
    </lineage>
</organism>
<accession>A0A5N4A6K6</accession>
<dbReference type="PROSITE" id="PS50088">
    <property type="entry name" value="ANK_REPEAT"/>
    <property type="match status" value="3"/>
</dbReference>
<name>A0A5N4A6K6_PHOPY</name>
<keyword evidence="5" id="KW-1185">Reference proteome</keyword>
<feature type="repeat" description="ANK" evidence="3">
    <location>
        <begin position="56"/>
        <end position="89"/>
    </location>
</feature>
<gene>
    <name evidence="4" type="ORF">PPYR_12575</name>
</gene>
<dbReference type="AlphaFoldDB" id="A0A5N4A6K6"/>
<evidence type="ECO:0000256" key="3">
    <source>
        <dbReference type="PROSITE-ProRule" id="PRU00023"/>
    </source>
</evidence>
<dbReference type="InterPro" id="IPR036770">
    <property type="entry name" value="Ankyrin_rpt-contain_sf"/>
</dbReference>
<dbReference type="InParanoid" id="A0A5N4A6K6"/>
<comment type="caution">
    <text evidence="4">The sequence shown here is derived from an EMBL/GenBank/DDBJ whole genome shotgun (WGS) entry which is preliminary data.</text>
</comment>
<dbReference type="PANTHER" id="PTHR24198:SF165">
    <property type="entry name" value="ANKYRIN REPEAT-CONTAINING PROTEIN-RELATED"/>
    <property type="match status" value="1"/>
</dbReference>